<feature type="repeat" description="TPR" evidence="1">
    <location>
        <begin position="338"/>
        <end position="371"/>
    </location>
</feature>
<dbReference type="InterPro" id="IPR002201">
    <property type="entry name" value="Glyco_trans_9"/>
</dbReference>
<dbReference type="Gene3D" id="1.25.40.10">
    <property type="entry name" value="Tetratricopeptide repeat domain"/>
    <property type="match status" value="3"/>
</dbReference>
<dbReference type="InterPro" id="IPR019734">
    <property type="entry name" value="TPR_rpt"/>
</dbReference>
<organism evidence="2 3">
    <name type="scientific">Pararobbsia silviterrae</name>
    <dbReference type="NCBI Taxonomy" id="1792498"/>
    <lineage>
        <taxon>Bacteria</taxon>
        <taxon>Pseudomonadati</taxon>
        <taxon>Pseudomonadota</taxon>
        <taxon>Betaproteobacteria</taxon>
        <taxon>Burkholderiales</taxon>
        <taxon>Burkholderiaceae</taxon>
        <taxon>Pararobbsia</taxon>
    </lineage>
</organism>
<dbReference type="Gene3D" id="3.40.50.2000">
    <property type="entry name" value="Glycogen Phosphorylase B"/>
    <property type="match status" value="1"/>
</dbReference>
<dbReference type="PANTHER" id="PTHR44809">
    <property type="match status" value="1"/>
</dbReference>
<dbReference type="Pfam" id="PF01075">
    <property type="entry name" value="Glyco_transf_9"/>
    <property type="match status" value="1"/>
</dbReference>
<dbReference type="Pfam" id="PF13374">
    <property type="entry name" value="TPR_10"/>
    <property type="match status" value="1"/>
</dbReference>
<dbReference type="EMBL" id="RBZU01000004">
    <property type="protein sequence ID" value="RKP55875.1"/>
    <property type="molecule type" value="Genomic_DNA"/>
</dbReference>
<keyword evidence="3" id="KW-1185">Reference proteome</keyword>
<feature type="repeat" description="TPR" evidence="1">
    <location>
        <begin position="202"/>
        <end position="235"/>
    </location>
</feature>
<dbReference type="PROSITE" id="PS50005">
    <property type="entry name" value="TPR"/>
    <property type="match status" value="4"/>
</dbReference>
<protein>
    <submittedName>
        <fullName evidence="2">Tetratricopeptide repeat protein</fullName>
    </submittedName>
</protein>
<feature type="repeat" description="TPR" evidence="1">
    <location>
        <begin position="236"/>
        <end position="269"/>
    </location>
</feature>
<dbReference type="InterPro" id="IPR011990">
    <property type="entry name" value="TPR-like_helical_dom_sf"/>
</dbReference>
<gene>
    <name evidence="2" type="ORF">D7S86_11775</name>
</gene>
<dbReference type="OrthoDB" id="9814129at2"/>
<dbReference type="SUPFAM" id="SSF53756">
    <property type="entry name" value="UDP-Glycosyltransferase/glycogen phosphorylase"/>
    <property type="match status" value="1"/>
</dbReference>
<keyword evidence="1" id="KW-0802">TPR repeat</keyword>
<dbReference type="InterPro" id="IPR052943">
    <property type="entry name" value="TMTC_O-mannosyl-trnsfr"/>
</dbReference>
<sequence>MAGRIALRAGASARPTLNDNVSKCRHASGDTARFRCFGRCRPPLPLFAARFPVTDLPTRPPLADNWFAQAQSLCSAGHYAPALHIVERAIDAPLAPSAHAHAHNIAGLCLLAMHRTDEAETHWRACIALAPDFADAYTNLGTLLRAVGRGAEIEPLYRAWHDAHPDDVDARAALAGVLRENKQLDAALALYEHAHAARPDDAEIAFGLARTLHDQGKLADAEHAYRAVLKLNPGHRRTPIRLANVLKDLGRLPEALRAYQLALKLEPNNADTLREMADALRLSGMAREAEKACLLALTIRAEDPRTLNTFAAVLTALKRLGEAESACRRAIHLRPDYAEAHFNLGLVLTARGGLADAADAYREAHRLRPDVAEVQNSLGCVLRDLERLDEAADVFRDALARHPDFERAAYNLGNVLKALGDFAGSEAAYRQAIGTRANYPEARFGLATLLLSQGRFDEAWPLYESRYDHAEFIHHATRKLIRCAHWQGEPLAGKSLLLWQEDGLGDMLQFGRYFPMLEALGASRVVFACMPALRRLVAGVEGIDAVVDHQEALANAKDFDYWTSPLSLPLHLRASIDDPRANACYLHVEPALAESWRARLASLSPGPRVGLVWKGNPRHHNDAHRSLSSLATLAPLANLPNLRFVSLQKGTGQEEAVTPPPAWAARGAPIEALAAEIGDLADTAAIIATLDLVISVDTAVVHLAASLGKPCWVLLPDHDVDWRWMHGREDTPWYPETVRLFRRQPGETWDSVVERVRAACVETFAA</sequence>
<dbReference type="Pfam" id="PF14559">
    <property type="entry name" value="TPR_19"/>
    <property type="match status" value="1"/>
</dbReference>
<dbReference type="PANTHER" id="PTHR44809:SF1">
    <property type="entry name" value="PROTEIN O-MANNOSYL-TRANSFERASE TMTC1"/>
    <property type="match status" value="1"/>
</dbReference>
<evidence type="ECO:0000313" key="3">
    <source>
        <dbReference type="Proteomes" id="UP000270342"/>
    </source>
</evidence>
<reference evidence="2 3" key="1">
    <citation type="submission" date="2018-10" db="EMBL/GenBank/DDBJ databases">
        <title>Robbsia sp. DHC34, isolated from soil.</title>
        <authorList>
            <person name="Gao Z.-H."/>
            <person name="Qiu L.-H."/>
        </authorList>
    </citation>
    <scope>NUCLEOTIDE SEQUENCE [LARGE SCALE GENOMIC DNA]</scope>
    <source>
        <strain evidence="2 3">DHC34</strain>
    </source>
</reference>
<dbReference type="Pfam" id="PF13414">
    <property type="entry name" value="TPR_11"/>
    <property type="match status" value="1"/>
</dbReference>
<dbReference type="GO" id="GO:0016757">
    <property type="term" value="F:glycosyltransferase activity"/>
    <property type="evidence" value="ECO:0007669"/>
    <property type="project" value="InterPro"/>
</dbReference>
<accession>A0A494XZD4</accession>
<name>A0A494XZD4_9BURK</name>
<dbReference type="AlphaFoldDB" id="A0A494XZD4"/>
<comment type="caution">
    <text evidence="2">The sequence shown here is derived from an EMBL/GenBank/DDBJ whole genome shotgun (WGS) entry which is preliminary data.</text>
</comment>
<proteinExistence type="predicted"/>
<evidence type="ECO:0000256" key="1">
    <source>
        <dbReference type="PROSITE-ProRule" id="PRU00339"/>
    </source>
</evidence>
<dbReference type="SMART" id="SM00028">
    <property type="entry name" value="TPR"/>
    <property type="match status" value="10"/>
</dbReference>
<dbReference type="Pfam" id="PF13432">
    <property type="entry name" value="TPR_16"/>
    <property type="match status" value="2"/>
</dbReference>
<feature type="repeat" description="TPR" evidence="1">
    <location>
        <begin position="372"/>
        <end position="405"/>
    </location>
</feature>
<evidence type="ECO:0000313" key="2">
    <source>
        <dbReference type="EMBL" id="RKP55875.1"/>
    </source>
</evidence>
<dbReference type="SUPFAM" id="SSF48452">
    <property type="entry name" value="TPR-like"/>
    <property type="match status" value="2"/>
</dbReference>
<dbReference type="Proteomes" id="UP000270342">
    <property type="component" value="Unassembled WGS sequence"/>
</dbReference>